<sequence length="68" mass="7852">MANLKWKTPRSKTRSRRAANWKLNPVTTVECPQCHQPKRPHFVCDFCGTYDGRQVVTPKDDHAGHNHP</sequence>
<dbReference type="Proteomes" id="UP001317532">
    <property type="component" value="Chromosome"/>
</dbReference>
<dbReference type="InterPro" id="IPR011332">
    <property type="entry name" value="Ribosomal_zn-bd"/>
</dbReference>
<dbReference type="PANTHER" id="PTHR35534">
    <property type="entry name" value="50S RIBOSOMAL PROTEIN L32"/>
    <property type="match status" value="1"/>
</dbReference>
<comment type="similarity">
    <text evidence="1 5">Belongs to the bacterial ribosomal protein bL32 family.</text>
</comment>
<dbReference type="NCBIfam" id="TIGR01031">
    <property type="entry name" value="rpmF_bact"/>
    <property type="match status" value="1"/>
</dbReference>
<dbReference type="GO" id="GO:0015934">
    <property type="term" value="C:large ribosomal subunit"/>
    <property type="evidence" value="ECO:0007669"/>
    <property type="project" value="InterPro"/>
</dbReference>
<keyword evidence="3 5" id="KW-0687">Ribonucleoprotein</keyword>
<dbReference type="PANTHER" id="PTHR35534:SF1">
    <property type="entry name" value="LARGE RIBOSOMAL SUBUNIT PROTEIN BL32"/>
    <property type="match status" value="1"/>
</dbReference>
<evidence type="ECO:0000313" key="6">
    <source>
        <dbReference type="EMBL" id="BDE06657.1"/>
    </source>
</evidence>
<dbReference type="InterPro" id="IPR044957">
    <property type="entry name" value="Ribosomal_bL32_bact"/>
</dbReference>
<proteinExistence type="inferred from homology"/>
<gene>
    <name evidence="5 6" type="primary">rpmF</name>
    <name evidence="6" type="ORF">WPS_19330</name>
</gene>
<evidence type="ECO:0000256" key="1">
    <source>
        <dbReference type="ARBA" id="ARBA00008560"/>
    </source>
</evidence>
<dbReference type="EMBL" id="AP025523">
    <property type="protein sequence ID" value="BDE06657.1"/>
    <property type="molecule type" value="Genomic_DNA"/>
</dbReference>
<dbReference type="RefSeq" id="WP_405054876.1">
    <property type="nucleotide sequence ID" value="NZ_AP025523.1"/>
</dbReference>
<evidence type="ECO:0000256" key="2">
    <source>
        <dbReference type="ARBA" id="ARBA00022980"/>
    </source>
</evidence>
<protein>
    <recommendedName>
        <fullName evidence="4 5">Large ribosomal subunit protein bL32</fullName>
    </recommendedName>
</protein>
<name>A0AAN2CAH4_UNVUL</name>
<keyword evidence="2 5" id="KW-0689">Ribosomal protein</keyword>
<evidence type="ECO:0000256" key="5">
    <source>
        <dbReference type="HAMAP-Rule" id="MF_00340"/>
    </source>
</evidence>
<evidence type="ECO:0000256" key="4">
    <source>
        <dbReference type="ARBA" id="ARBA00035178"/>
    </source>
</evidence>
<dbReference type="Pfam" id="PF01783">
    <property type="entry name" value="Ribosomal_L32p"/>
    <property type="match status" value="1"/>
</dbReference>
<dbReference type="HAMAP" id="MF_00340">
    <property type="entry name" value="Ribosomal_bL32"/>
    <property type="match status" value="1"/>
</dbReference>
<keyword evidence="7" id="KW-1185">Reference proteome</keyword>
<dbReference type="InterPro" id="IPR002677">
    <property type="entry name" value="Ribosomal_bL32"/>
</dbReference>
<dbReference type="GO" id="GO:0003735">
    <property type="term" value="F:structural constituent of ribosome"/>
    <property type="evidence" value="ECO:0007669"/>
    <property type="project" value="InterPro"/>
</dbReference>
<organism evidence="6 7">
    <name type="scientific">Vulcanimicrobium alpinum</name>
    <dbReference type="NCBI Taxonomy" id="3016050"/>
    <lineage>
        <taxon>Bacteria</taxon>
        <taxon>Bacillati</taxon>
        <taxon>Vulcanimicrobiota</taxon>
        <taxon>Vulcanimicrobiia</taxon>
        <taxon>Vulcanimicrobiales</taxon>
        <taxon>Vulcanimicrobiaceae</taxon>
        <taxon>Vulcanimicrobium</taxon>
    </lineage>
</organism>
<reference evidence="6 7" key="1">
    <citation type="journal article" date="2022" name="ISME Commun">
        <title>Vulcanimicrobium alpinus gen. nov. sp. nov., the first cultivated representative of the candidate phylum 'Eremiobacterota', is a metabolically versatile aerobic anoxygenic phototroph.</title>
        <authorList>
            <person name="Yabe S."/>
            <person name="Muto K."/>
            <person name="Abe K."/>
            <person name="Yokota A."/>
            <person name="Staudigel H."/>
            <person name="Tebo B.M."/>
        </authorList>
    </citation>
    <scope>NUCLEOTIDE SEQUENCE [LARGE SCALE GENOMIC DNA]</scope>
    <source>
        <strain evidence="6 7">WC8-2</strain>
    </source>
</reference>
<dbReference type="KEGG" id="vab:WPS_19330"/>
<dbReference type="AlphaFoldDB" id="A0AAN2CAH4"/>
<dbReference type="GO" id="GO:0006412">
    <property type="term" value="P:translation"/>
    <property type="evidence" value="ECO:0007669"/>
    <property type="project" value="UniProtKB-UniRule"/>
</dbReference>
<accession>A0AAN2CAH4</accession>
<evidence type="ECO:0000313" key="7">
    <source>
        <dbReference type="Proteomes" id="UP001317532"/>
    </source>
</evidence>
<dbReference type="SUPFAM" id="SSF57829">
    <property type="entry name" value="Zn-binding ribosomal proteins"/>
    <property type="match status" value="1"/>
</dbReference>
<evidence type="ECO:0000256" key="3">
    <source>
        <dbReference type="ARBA" id="ARBA00023274"/>
    </source>
</evidence>